<dbReference type="GO" id="GO:0005886">
    <property type="term" value="C:plasma membrane"/>
    <property type="evidence" value="ECO:0007669"/>
    <property type="project" value="UniProtKB-SubCell"/>
</dbReference>
<evidence type="ECO:0000256" key="3">
    <source>
        <dbReference type="ARBA" id="ARBA00022475"/>
    </source>
</evidence>
<keyword evidence="3" id="KW-1003">Cell membrane</keyword>
<accession>A0A6J2X2L4</accession>
<evidence type="ECO:0000313" key="14">
    <source>
        <dbReference type="RefSeq" id="XP_030745476.1"/>
    </source>
</evidence>
<evidence type="ECO:0000256" key="2">
    <source>
        <dbReference type="ARBA" id="ARBA00010532"/>
    </source>
</evidence>
<evidence type="ECO:0000256" key="12">
    <source>
        <dbReference type="SAM" id="Phobius"/>
    </source>
</evidence>
<comment type="similarity">
    <text evidence="2">Belongs to the CD36 family.</text>
</comment>
<evidence type="ECO:0000256" key="11">
    <source>
        <dbReference type="ARBA" id="ARBA00023180"/>
    </source>
</evidence>
<evidence type="ECO:0000256" key="5">
    <source>
        <dbReference type="ARBA" id="ARBA00022692"/>
    </source>
</evidence>
<dbReference type="GO" id="GO:0007608">
    <property type="term" value="P:sensory perception of smell"/>
    <property type="evidence" value="ECO:0007669"/>
    <property type="project" value="UniProtKB-KW"/>
</dbReference>
<dbReference type="GeneID" id="115874467"/>
<keyword evidence="7 12" id="KW-1133">Transmembrane helix</keyword>
<name>A0A6J2X2L4_SITOR</name>
<evidence type="ECO:0000256" key="10">
    <source>
        <dbReference type="ARBA" id="ARBA00023170"/>
    </source>
</evidence>
<dbReference type="PANTHER" id="PTHR11923">
    <property type="entry name" value="SCAVENGER RECEPTOR CLASS B TYPE-1 SR-B1"/>
    <property type="match status" value="1"/>
</dbReference>
<evidence type="ECO:0000256" key="1">
    <source>
        <dbReference type="ARBA" id="ARBA00004651"/>
    </source>
</evidence>
<gene>
    <name evidence="14" type="primary">LOC115874467</name>
</gene>
<proteinExistence type="inferred from homology"/>
<keyword evidence="9" id="KW-1015">Disulfide bond</keyword>
<sequence>MNIITKKKVKEIFYVLFPNSRPVEVGFVTTVKVFKFLKNKKKQSNMRFPAKLAIGSGCAMVFIIFVGFIMFPKMIKGKIKDMVNLKPGNDLRDMFVKVPFGLSFKVYVFTVLNPEEIENGGMPRVKEVGPFCYEEWKSKINLEDNEAEDSMSYDPVDTFYKADGPDCVDDNTELTIAHPMILGMVNAVSRLKPGALTLTNKAIKSIWSNPTSIFVTVKAKDLLFDGIVINCGVSDFAGKAVCTNLKSEPSLKMVNENDVAFSLIGAKNATPGKRIKAYRGVKNYQDVGRIITFDGQPKQAIWNVSECDKIGGTDGTIFPPLMTKEQGLASFAPDLCRSLVAKFVQKEKYNGIPVGLYSAGLGDQSKNADEKCFCTTPETCMKKGMMDLFKCVRLPLYVSLPHFYDCHESYLRGVKGLRPDPEKHSIKILFETTTGSPLWARKRLQFNMPLEPYEKVDLFKNFTPTVLPMFWVEEGVDLNRTLTKPIKDLFTIKKVVKVANYLVLLISIAGLAGAGYLNFKDGQSVNITNIKDTRVSPRPANIVNTLHNGYNNGTDNGHIFFQRVNESGIMPSSKKLGIIAAACFLCSVLMQFWLFDVILRIGIRDQTSLKKRNELRKIYLKIPFPLDFNVYFFNVTNPEEVQLGDAPVVKEIGPFSYDEYVEKVDVVDNSAEDSLTYTPYSTFYFNAKKSKGLSGDDTVTIIHPIMVGMVNLVLRDSPVYLSIVNKSLIELFDNPQTIFLTAKVKDILFDGIEINCDTKDFSTNAVCSQIKGNVPGLKVKPGEEKVYLFSLLGPRNATKTQRVKVLRGISHLSDLGRVLEVDGKKELNVWSKPECNRFNGTDGWIFPPLMREEDTISAFSADLCRNVKMHFVNYTTMKGLRVRLYESELGDQTNNEDEKCYCRTPTNCLKKGAFDLSKCMGVPIIATAPHFYKTDESYSRNVKGVHPDEEKHSLKGYFEPMTTCPILAYKRLQFNFDIQQTKKVSQFVNLTNVMFPLLWIEEGVDLEGPILKKIQGILLMQKIGHYATIVCAVASFVLMLVSLYYYQKNQTTVKIASANDTKPQTKNDSINLENQNNFEKKVMSGHEFDRY</sequence>
<dbReference type="RefSeq" id="XP_030745476.1">
    <property type="nucleotide sequence ID" value="XM_030889616.1"/>
</dbReference>
<dbReference type="Proteomes" id="UP000504635">
    <property type="component" value="Unplaced"/>
</dbReference>
<keyword evidence="11" id="KW-0325">Glycoprotein</keyword>
<dbReference type="Pfam" id="PF01130">
    <property type="entry name" value="CD36"/>
    <property type="match status" value="2"/>
</dbReference>
<evidence type="ECO:0000256" key="4">
    <source>
        <dbReference type="ARBA" id="ARBA00022606"/>
    </source>
</evidence>
<reference evidence="14" key="1">
    <citation type="submission" date="2025-08" db="UniProtKB">
        <authorList>
            <consortium name="RefSeq"/>
        </authorList>
    </citation>
    <scope>IDENTIFICATION</scope>
    <source>
        <tissue evidence="14">Gonads</tissue>
    </source>
</reference>
<evidence type="ECO:0000256" key="9">
    <source>
        <dbReference type="ARBA" id="ARBA00023157"/>
    </source>
</evidence>
<keyword evidence="8 12" id="KW-0472">Membrane</keyword>
<feature type="transmembrane region" description="Helical" evidence="12">
    <location>
        <begin position="48"/>
        <end position="71"/>
    </location>
</feature>
<feature type="transmembrane region" description="Helical" evidence="12">
    <location>
        <begin position="498"/>
        <end position="519"/>
    </location>
</feature>
<dbReference type="PANTHER" id="PTHR11923:SF69">
    <property type="entry name" value="SENSORY NEURON MEMBRANE PROTEIN 1"/>
    <property type="match status" value="1"/>
</dbReference>
<dbReference type="GO" id="GO:0005737">
    <property type="term" value="C:cytoplasm"/>
    <property type="evidence" value="ECO:0007669"/>
    <property type="project" value="TreeGrafter"/>
</dbReference>
<keyword evidence="4" id="KW-0716">Sensory transduction</keyword>
<dbReference type="KEGG" id="soy:115874467"/>
<keyword evidence="13" id="KW-1185">Reference proteome</keyword>
<dbReference type="GO" id="GO:0005044">
    <property type="term" value="F:scavenger receptor activity"/>
    <property type="evidence" value="ECO:0007669"/>
    <property type="project" value="TreeGrafter"/>
</dbReference>
<dbReference type="OrthoDB" id="10024078at2759"/>
<protein>
    <submittedName>
        <fullName evidence="14">Uncharacterized protein LOC115874467</fullName>
    </submittedName>
</protein>
<dbReference type="InParanoid" id="A0A6J2X2L4"/>
<evidence type="ECO:0000256" key="7">
    <source>
        <dbReference type="ARBA" id="ARBA00022989"/>
    </source>
</evidence>
<keyword evidence="5 12" id="KW-0812">Transmembrane</keyword>
<dbReference type="InterPro" id="IPR002159">
    <property type="entry name" value="CD36_fam"/>
</dbReference>
<comment type="subcellular location">
    <subcellularLocation>
        <location evidence="1">Cell membrane</location>
        <topology evidence="1">Multi-pass membrane protein</topology>
    </subcellularLocation>
</comment>
<dbReference type="AlphaFoldDB" id="A0A6J2X2L4"/>
<keyword evidence="10" id="KW-0675">Receptor</keyword>
<feature type="transmembrane region" description="Helical" evidence="12">
    <location>
        <begin position="1023"/>
        <end position="1046"/>
    </location>
</feature>
<evidence type="ECO:0000256" key="8">
    <source>
        <dbReference type="ARBA" id="ARBA00023136"/>
    </source>
</evidence>
<keyword evidence="6" id="KW-0552">Olfaction</keyword>
<organism evidence="13 14">
    <name type="scientific">Sitophilus oryzae</name>
    <name type="common">Rice weevil</name>
    <name type="synonym">Curculio oryzae</name>
    <dbReference type="NCBI Taxonomy" id="7048"/>
    <lineage>
        <taxon>Eukaryota</taxon>
        <taxon>Metazoa</taxon>
        <taxon>Ecdysozoa</taxon>
        <taxon>Arthropoda</taxon>
        <taxon>Hexapoda</taxon>
        <taxon>Insecta</taxon>
        <taxon>Pterygota</taxon>
        <taxon>Neoptera</taxon>
        <taxon>Endopterygota</taxon>
        <taxon>Coleoptera</taxon>
        <taxon>Polyphaga</taxon>
        <taxon>Cucujiformia</taxon>
        <taxon>Curculionidae</taxon>
        <taxon>Dryophthorinae</taxon>
        <taxon>Sitophilus</taxon>
    </lineage>
</organism>
<evidence type="ECO:0000256" key="6">
    <source>
        <dbReference type="ARBA" id="ARBA00022725"/>
    </source>
</evidence>
<evidence type="ECO:0000313" key="13">
    <source>
        <dbReference type="Proteomes" id="UP000504635"/>
    </source>
</evidence>
<dbReference type="PRINTS" id="PR01609">
    <property type="entry name" value="CD36FAMILY"/>
</dbReference>
<feature type="transmembrane region" description="Helical" evidence="12">
    <location>
        <begin position="576"/>
        <end position="595"/>
    </location>
</feature>